<dbReference type="Pfam" id="PF02397">
    <property type="entry name" value="Bac_transf"/>
    <property type="match status" value="1"/>
</dbReference>
<proteinExistence type="inferred from homology"/>
<dbReference type="GO" id="GO:0016740">
    <property type="term" value="F:transferase activity"/>
    <property type="evidence" value="ECO:0007669"/>
    <property type="project" value="UniProtKB-KW"/>
</dbReference>
<keyword evidence="2" id="KW-0472">Membrane</keyword>
<dbReference type="EMBL" id="WNJQ01000007">
    <property type="protein sequence ID" value="MBC9825912.1"/>
    <property type="molecule type" value="Genomic_DNA"/>
</dbReference>
<evidence type="ECO:0000259" key="3">
    <source>
        <dbReference type="Pfam" id="PF02397"/>
    </source>
</evidence>
<comment type="similarity">
    <text evidence="1">Belongs to the bacterial sugar transferase family.</text>
</comment>
<evidence type="ECO:0000313" key="4">
    <source>
        <dbReference type="EMBL" id="MBC9825912.1"/>
    </source>
</evidence>
<dbReference type="InterPro" id="IPR003362">
    <property type="entry name" value="Bact_transf"/>
</dbReference>
<name>A0ABR7TDX5_9LACT</name>
<dbReference type="PANTHER" id="PTHR30576:SF10">
    <property type="entry name" value="SLL5057 PROTEIN"/>
    <property type="match status" value="1"/>
</dbReference>
<keyword evidence="4" id="KW-0808">Transferase</keyword>
<organism evidence="4 5">
    <name type="scientific">Carnobacterium inhibens</name>
    <dbReference type="NCBI Taxonomy" id="147709"/>
    <lineage>
        <taxon>Bacteria</taxon>
        <taxon>Bacillati</taxon>
        <taxon>Bacillota</taxon>
        <taxon>Bacilli</taxon>
        <taxon>Lactobacillales</taxon>
        <taxon>Carnobacteriaceae</taxon>
        <taxon>Carnobacterium</taxon>
    </lineage>
</organism>
<keyword evidence="2" id="KW-0812">Transmembrane</keyword>
<sequence length="236" mass="27320">MLKKQKNVENIDFFSENSATAVSTRVLKAESINSRYIYRLFKRLLDIFGSVIGLFLLSSIFLVVAIIIKKEEKSGSVFFVQTRIGKNGKKFKMYKFRSMCIDAESKLIELLQYNEVDGAMFKIKEDPRITKVGKFIRKTSIDELPQLWNVLKGDMSLVGPRPPLVREVENYSLYDSQRLLVTPGITGLWQVSGRNSLDFKEMVNLDLEYIRRCNITYDLKILLKTFFVVLKLDNAY</sequence>
<dbReference type="Proteomes" id="UP000638836">
    <property type="component" value="Unassembled WGS sequence"/>
</dbReference>
<keyword evidence="2" id="KW-1133">Transmembrane helix</keyword>
<accession>A0ABR7TDX5</accession>
<evidence type="ECO:0000256" key="1">
    <source>
        <dbReference type="ARBA" id="ARBA00006464"/>
    </source>
</evidence>
<dbReference type="PANTHER" id="PTHR30576">
    <property type="entry name" value="COLANIC BIOSYNTHESIS UDP-GLUCOSE LIPID CARRIER TRANSFERASE"/>
    <property type="match status" value="1"/>
</dbReference>
<evidence type="ECO:0000256" key="2">
    <source>
        <dbReference type="SAM" id="Phobius"/>
    </source>
</evidence>
<evidence type="ECO:0000313" key="5">
    <source>
        <dbReference type="Proteomes" id="UP000638836"/>
    </source>
</evidence>
<feature type="domain" description="Bacterial sugar transferase" evidence="3">
    <location>
        <begin position="42"/>
        <end position="231"/>
    </location>
</feature>
<keyword evidence="5" id="KW-1185">Reference proteome</keyword>
<gene>
    <name evidence="4" type="ORF">GLO26_08790</name>
</gene>
<feature type="transmembrane region" description="Helical" evidence="2">
    <location>
        <begin position="44"/>
        <end position="68"/>
    </location>
</feature>
<comment type="caution">
    <text evidence="4">The sequence shown here is derived from an EMBL/GenBank/DDBJ whole genome shotgun (WGS) entry which is preliminary data.</text>
</comment>
<protein>
    <submittedName>
        <fullName evidence="4">Sugar transferase</fullName>
    </submittedName>
</protein>
<reference evidence="4 5" key="1">
    <citation type="journal article" date="2020" name="Microorganisms">
        <title>New Insight into Antimicrobial Compounds from Food and Marine-Sourced Carnobacterium Species through Phenotype and Genome Analyses.</title>
        <authorList>
            <person name="Begrem S."/>
            <person name="Ivaniuk F."/>
            <person name="Gigout-Chevalier F."/>
            <person name="Kolypczuk L."/>
            <person name="Bonnetot S."/>
            <person name="Leroi F."/>
            <person name="Grovel O."/>
            <person name="Delbarre-Ladrat C."/>
            <person name="Passerini D."/>
        </authorList>
    </citation>
    <scope>NUCLEOTIDE SEQUENCE [LARGE SCALE GENOMIC DNA]</scope>
    <source>
        <strain evidence="4 5">MIP2551</strain>
    </source>
</reference>
<dbReference type="RefSeq" id="WP_187949012.1">
    <property type="nucleotide sequence ID" value="NZ_WNJQ01000007.1"/>
</dbReference>